<dbReference type="SUPFAM" id="SSF52402">
    <property type="entry name" value="Adenine nucleotide alpha hydrolases-like"/>
    <property type="match status" value="1"/>
</dbReference>
<accession>A0A8J3B6P3</accession>
<name>A0A8J3B6P3_9ACTN</name>
<organism evidence="1 2">
    <name type="scientific">Pilimelia anulata</name>
    <dbReference type="NCBI Taxonomy" id="53371"/>
    <lineage>
        <taxon>Bacteria</taxon>
        <taxon>Bacillati</taxon>
        <taxon>Actinomycetota</taxon>
        <taxon>Actinomycetes</taxon>
        <taxon>Micromonosporales</taxon>
        <taxon>Micromonosporaceae</taxon>
        <taxon>Pilimelia</taxon>
    </lineage>
</organism>
<dbReference type="RefSeq" id="WP_189168053.1">
    <property type="nucleotide sequence ID" value="NZ_BMQB01000001.1"/>
</dbReference>
<keyword evidence="2" id="KW-1185">Reference proteome</keyword>
<reference evidence="1" key="2">
    <citation type="submission" date="2020-09" db="EMBL/GenBank/DDBJ databases">
        <authorList>
            <person name="Sun Q."/>
            <person name="Ohkuma M."/>
        </authorList>
    </citation>
    <scope>NUCLEOTIDE SEQUENCE</scope>
    <source>
        <strain evidence="1">JCM 3090</strain>
    </source>
</reference>
<evidence type="ECO:0000313" key="2">
    <source>
        <dbReference type="Proteomes" id="UP000649739"/>
    </source>
</evidence>
<dbReference type="InterPro" id="IPR014729">
    <property type="entry name" value="Rossmann-like_a/b/a_fold"/>
</dbReference>
<dbReference type="AlphaFoldDB" id="A0A8J3B6P3"/>
<gene>
    <name evidence="1" type="ORF">GCM10010123_01680</name>
</gene>
<evidence type="ECO:0000313" key="1">
    <source>
        <dbReference type="EMBL" id="GGJ75330.1"/>
    </source>
</evidence>
<comment type="caution">
    <text evidence="1">The sequence shown here is derived from an EMBL/GenBank/DDBJ whole genome shotgun (WGS) entry which is preliminary data.</text>
</comment>
<sequence length="372" mass="41043">MGRIRTRTTAFDLDVHTGEGETVLEALRRHNLPAQGLLLFNDDMQFVSLTRVLGAVDTISAYSMRNPDFGILDPTIQLSVSADPVAEIFAADIDQKLTLLQFDRREAIDYIYASFSAVLDNYRRANGPDAVIQVALSGGGDGRIVGECVGRYRDHHPGAQFQAIITANGFEDETAHIEAATTIAVNFGIPYAVYDEAASAKMLGFTDGFASALDRYSNEFPHDEAEILATYWVQELNMEVAKAAGRRAVIFGFNQEDVIAERLYQALTGRILPPYPVRQIRDVDLIAPLYQIPKRMIDALDVENTMRNYQRRTPSVSYLRSSLYFTAYLIAERFPALAAGFADPTILARASEEIPSWLVAAGDQTGPEGTSS</sequence>
<reference evidence="1" key="1">
    <citation type="journal article" date="2014" name="Int. J. Syst. Evol. Microbiol.">
        <title>Complete genome sequence of Corynebacterium casei LMG S-19264T (=DSM 44701T), isolated from a smear-ripened cheese.</title>
        <authorList>
            <consortium name="US DOE Joint Genome Institute (JGI-PGF)"/>
            <person name="Walter F."/>
            <person name="Albersmeier A."/>
            <person name="Kalinowski J."/>
            <person name="Ruckert C."/>
        </authorList>
    </citation>
    <scope>NUCLEOTIDE SEQUENCE</scope>
    <source>
        <strain evidence="1">JCM 3090</strain>
    </source>
</reference>
<dbReference type="EMBL" id="BMQB01000001">
    <property type="protein sequence ID" value="GGJ75330.1"/>
    <property type="molecule type" value="Genomic_DNA"/>
</dbReference>
<protein>
    <submittedName>
        <fullName evidence="1">Uncharacterized protein</fullName>
    </submittedName>
</protein>
<dbReference type="Proteomes" id="UP000649739">
    <property type="component" value="Unassembled WGS sequence"/>
</dbReference>
<dbReference type="Gene3D" id="3.40.50.620">
    <property type="entry name" value="HUPs"/>
    <property type="match status" value="1"/>
</dbReference>
<proteinExistence type="predicted"/>